<feature type="chain" id="PRO_5039123488" description="DUF3558 domain-containing protein" evidence="2">
    <location>
        <begin position="22"/>
        <end position="205"/>
    </location>
</feature>
<dbReference type="Proteomes" id="UP000660680">
    <property type="component" value="Unassembled WGS sequence"/>
</dbReference>
<feature type="signal peptide" evidence="2">
    <location>
        <begin position="1"/>
        <end position="21"/>
    </location>
</feature>
<protein>
    <recommendedName>
        <fullName evidence="5">DUF3558 domain-containing protein</fullName>
    </recommendedName>
</protein>
<evidence type="ECO:0000256" key="1">
    <source>
        <dbReference type="SAM" id="MobiDB-lite"/>
    </source>
</evidence>
<reference evidence="3" key="1">
    <citation type="journal article" date="2014" name="Int. J. Syst. Evol. Microbiol.">
        <title>Complete genome sequence of Corynebacterium casei LMG S-19264T (=DSM 44701T), isolated from a smear-ripened cheese.</title>
        <authorList>
            <consortium name="US DOE Joint Genome Institute (JGI-PGF)"/>
            <person name="Walter F."/>
            <person name="Albersmeier A."/>
            <person name="Kalinowski J."/>
            <person name="Ruckert C."/>
        </authorList>
    </citation>
    <scope>NUCLEOTIDE SEQUENCE</scope>
    <source>
        <strain evidence="3">JCM 3276</strain>
    </source>
</reference>
<dbReference type="EMBL" id="BMRB01000002">
    <property type="protein sequence ID" value="GGS33353.1"/>
    <property type="molecule type" value="Genomic_DNA"/>
</dbReference>
<proteinExistence type="predicted"/>
<sequence>MRATSVIVGLAFLTLAAGCVAEPGTPVASRPSTSIPAPTTVTTPPRTRVTTHSVNPPEVVREIDVLAWTDKPCAVLTDAQANHVGINAPAESSMPNEQGARCSRRAEAGGPELHIRLFGRREDVTKLLLATDERTEYLAEATVAGQPAVVASSEPEPEQRCVVGVMMAEDQSIEVDLRAGEHDRGDVCDRALVAAEMVVATIAAT</sequence>
<evidence type="ECO:0000313" key="3">
    <source>
        <dbReference type="EMBL" id="GGS33353.1"/>
    </source>
</evidence>
<dbReference type="RefSeq" id="WP_189210963.1">
    <property type="nucleotide sequence ID" value="NZ_BMRB01000002.1"/>
</dbReference>
<feature type="compositionally biased region" description="Low complexity" evidence="1">
    <location>
        <begin position="31"/>
        <end position="51"/>
    </location>
</feature>
<keyword evidence="4" id="KW-1185">Reference proteome</keyword>
<evidence type="ECO:0008006" key="5">
    <source>
        <dbReference type="Google" id="ProtNLM"/>
    </source>
</evidence>
<dbReference type="Pfam" id="PF12079">
    <property type="entry name" value="DUF3558"/>
    <property type="match status" value="1"/>
</dbReference>
<accession>A0A918LDT4</accession>
<evidence type="ECO:0000256" key="2">
    <source>
        <dbReference type="SAM" id="SignalP"/>
    </source>
</evidence>
<feature type="region of interest" description="Disordered" evidence="1">
    <location>
        <begin position="24"/>
        <end position="52"/>
    </location>
</feature>
<evidence type="ECO:0000313" key="4">
    <source>
        <dbReference type="Proteomes" id="UP000660680"/>
    </source>
</evidence>
<organism evidence="3 4">
    <name type="scientific">Actinokineospora fastidiosa</name>
    <dbReference type="NCBI Taxonomy" id="1816"/>
    <lineage>
        <taxon>Bacteria</taxon>
        <taxon>Bacillati</taxon>
        <taxon>Actinomycetota</taxon>
        <taxon>Actinomycetes</taxon>
        <taxon>Pseudonocardiales</taxon>
        <taxon>Pseudonocardiaceae</taxon>
        <taxon>Actinokineospora</taxon>
    </lineage>
</organism>
<keyword evidence="2" id="KW-0732">Signal</keyword>
<dbReference type="InterPro" id="IPR024520">
    <property type="entry name" value="DUF3558"/>
</dbReference>
<reference evidence="3" key="2">
    <citation type="submission" date="2020-09" db="EMBL/GenBank/DDBJ databases">
        <authorList>
            <person name="Sun Q."/>
            <person name="Ohkuma M."/>
        </authorList>
    </citation>
    <scope>NUCLEOTIDE SEQUENCE</scope>
    <source>
        <strain evidence="3">JCM 3276</strain>
    </source>
</reference>
<comment type="caution">
    <text evidence="3">The sequence shown here is derived from an EMBL/GenBank/DDBJ whole genome shotgun (WGS) entry which is preliminary data.</text>
</comment>
<name>A0A918LDT4_9PSEU</name>
<dbReference type="AlphaFoldDB" id="A0A918LDT4"/>
<dbReference type="PROSITE" id="PS51257">
    <property type="entry name" value="PROKAR_LIPOPROTEIN"/>
    <property type="match status" value="1"/>
</dbReference>
<gene>
    <name evidence="3" type="ORF">GCM10010171_29400</name>
</gene>